<accession>A0A2H3DP73</accession>
<sequence>MWMFRDGRLFSKLTDVIQGATFTNWLDDCLSASAIADSAPINVEDYLSGGEEQDESENGDEEEEDTTESEHVEGAQASPEEQLEVEGEDPQPPSEGPPVEEEALVAEGASDQDTADAGDEEAEDAGGEEADDVGDEKQEDEQEPEEESICTHLATIRNADVRNCHSKSHHSRSSMLRYRRTPSRSVSSTTVMTTTPKL</sequence>
<keyword evidence="3" id="KW-1185">Reference proteome</keyword>
<evidence type="ECO:0000313" key="2">
    <source>
        <dbReference type="EMBL" id="PBK89236.1"/>
    </source>
</evidence>
<evidence type="ECO:0000313" key="3">
    <source>
        <dbReference type="Proteomes" id="UP000217790"/>
    </source>
</evidence>
<feature type="compositionally biased region" description="Acidic residues" evidence="1">
    <location>
        <begin position="113"/>
        <end position="148"/>
    </location>
</feature>
<evidence type="ECO:0000256" key="1">
    <source>
        <dbReference type="SAM" id="MobiDB-lite"/>
    </source>
</evidence>
<organism evidence="2 3">
    <name type="scientific">Armillaria gallica</name>
    <name type="common">Bulbous honey fungus</name>
    <name type="synonym">Armillaria bulbosa</name>
    <dbReference type="NCBI Taxonomy" id="47427"/>
    <lineage>
        <taxon>Eukaryota</taxon>
        <taxon>Fungi</taxon>
        <taxon>Dikarya</taxon>
        <taxon>Basidiomycota</taxon>
        <taxon>Agaricomycotina</taxon>
        <taxon>Agaricomycetes</taxon>
        <taxon>Agaricomycetidae</taxon>
        <taxon>Agaricales</taxon>
        <taxon>Marasmiineae</taxon>
        <taxon>Physalacriaceae</taxon>
        <taxon>Armillaria</taxon>
    </lineage>
</organism>
<dbReference type="InParanoid" id="A0A2H3DP73"/>
<protein>
    <submittedName>
        <fullName evidence="2">Uncharacterized protein</fullName>
    </submittedName>
</protein>
<gene>
    <name evidence="2" type="ORF">ARMGADRAFT_336020</name>
</gene>
<name>A0A2H3DP73_ARMGA</name>
<reference evidence="3" key="1">
    <citation type="journal article" date="2017" name="Nat. Ecol. Evol.">
        <title>Genome expansion and lineage-specific genetic innovations in the forest pathogenic fungi Armillaria.</title>
        <authorList>
            <person name="Sipos G."/>
            <person name="Prasanna A.N."/>
            <person name="Walter M.C."/>
            <person name="O'Connor E."/>
            <person name="Balint B."/>
            <person name="Krizsan K."/>
            <person name="Kiss B."/>
            <person name="Hess J."/>
            <person name="Varga T."/>
            <person name="Slot J."/>
            <person name="Riley R."/>
            <person name="Boka B."/>
            <person name="Rigling D."/>
            <person name="Barry K."/>
            <person name="Lee J."/>
            <person name="Mihaltcheva S."/>
            <person name="LaButti K."/>
            <person name="Lipzen A."/>
            <person name="Waldron R."/>
            <person name="Moloney N.M."/>
            <person name="Sperisen C."/>
            <person name="Kredics L."/>
            <person name="Vagvoelgyi C."/>
            <person name="Patrignani A."/>
            <person name="Fitzpatrick D."/>
            <person name="Nagy I."/>
            <person name="Doyle S."/>
            <person name="Anderson J.B."/>
            <person name="Grigoriev I.V."/>
            <person name="Gueldener U."/>
            <person name="Muensterkoetter M."/>
            <person name="Nagy L.G."/>
        </authorList>
    </citation>
    <scope>NUCLEOTIDE SEQUENCE [LARGE SCALE GENOMIC DNA]</scope>
    <source>
        <strain evidence="3">Ar21-2</strain>
    </source>
</reference>
<feature type="compositionally biased region" description="Basic residues" evidence="1">
    <location>
        <begin position="164"/>
        <end position="182"/>
    </location>
</feature>
<feature type="compositionally biased region" description="Low complexity" evidence="1">
    <location>
        <begin position="183"/>
        <end position="198"/>
    </location>
</feature>
<feature type="compositionally biased region" description="Acidic residues" evidence="1">
    <location>
        <begin position="51"/>
        <end position="67"/>
    </location>
</feature>
<proteinExistence type="predicted"/>
<dbReference type="AlphaFoldDB" id="A0A2H3DP73"/>
<dbReference type="EMBL" id="KZ293669">
    <property type="protein sequence ID" value="PBK89236.1"/>
    <property type="molecule type" value="Genomic_DNA"/>
</dbReference>
<dbReference type="Proteomes" id="UP000217790">
    <property type="component" value="Unassembled WGS sequence"/>
</dbReference>
<feature type="region of interest" description="Disordered" evidence="1">
    <location>
        <begin position="48"/>
        <end position="198"/>
    </location>
</feature>